<dbReference type="PROSITE" id="PS51257">
    <property type="entry name" value="PROKAR_LIPOPROTEIN"/>
    <property type="match status" value="1"/>
</dbReference>
<dbReference type="RefSeq" id="WP_190326404.1">
    <property type="nucleotide sequence ID" value="NZ_CP061171.1"/>
</dbReference>
<dbReference type="InterPro" id="IPR016883">
    <property type="entry name" value="UCP028431"/>
</dbReference>
<feature type="signal peptide" evidence="1">
    <location>
        <begin position="1"/>
        <end position="22"/>
    </location>
</feature>
<accession>A0ABX6TCN9</accession>
<gene>
    <name evidence="3" type="ORF">H9N25_14885</name>
</gene>
<dbReference type="EMBL" id="CP061171">
    <property type="protein sequence ID" value="QNR83243.1"/>
    <property type="molecule type" value="Genomic_DNA"/>
</dbReference>
<keyword evidence="1" id="KW-0732">Signal</keyword>
<name>A0ABX6TCN9_9SPHI</name>
<dbReference type="Proteomes" id="UP000516439">
    <property type="component" value="Chromosome"/>
</dbReference>
<evidence type="ECO:0000313" key="4">
    <source>
        <dbReference type="Proteomes" id="UP000516439"/>
    </source>
</evidence>
<organism evidence="3 4">
    <name type="scientific">Pedobacter riviphilus</name>
    <dbReference type="NCBI Taxonomy" id="2766984"/>
    <lineage>
        <taxon>Bacteria</taxon>
        <taxon>Pseudomonadati</taxon>
        <taxon>Bacteroidota</taxon>
        <taxon>Sphingobacteriia</taxon>
        <taxon>Sphingobacteriales</taxon>
        <taxon>Sphingobacteriaceae</taxon>
        <taxon>Pedobacter</taxon>
    </lineage>
</organism>
<proteinExistence type="predicted"/>
<feature type="chain" id="PRO_5046247886" evidence="1">
    <location>
        <begin position="23"/>
        <end position="452"/>
    </location>
</feature>
<feature type="domain" description="Glycoamylase-like" evidence="2">
    <location>
        <begin position="218"/>
        <end position="436"/>
    </location>
</feature>
<evidence type="ECO:0000313" key="3">
    <source>
        <dbReference type="EMBL" id="QNR83243.1"/>
    </source>
</evidence>
<keyword evidence="4" id="KW-1185">Reference proteome</keyword>
<protein>
    <submittedName>
        <fullName evidence="3">Beta-glucosidase</fullName>
    </submittedName>
</protein>
<dbReference type="Gene3D" id="1.50.10.140">
    <property type="match status" value="1"/>
</dbReference>
<sequence length="452" mass="51889">MKLIFRNFLLLSFTLFTLSSCAQREKQTYNPDLTIKKNLSDIELLDLVQKQTFQYFWDGAEPTSGAGRERFHVDNVYPENDKNTVATGATGFGLMAILSGIDRGYVTQKEGLDRLNKILDFLSKADRFHGAWPHWINGETGKVRPFGQKDNGGDLVETSFVAQALICINEYYKNGAEPEKALAKKADELWKGIDFNWFRNGQNVLYWHWSPAYKWEMNFPVKGYNECLIMYVMAASSPTHGVPAEVYHEGWARNGQIKTNFNFYGHPFTLDYQGQKNSVGPLFWAHYSYLGLNPRGLKDRYADYWENNVNHTLAIHDYCVANPKKFKGYGENSWGLTASYSVKGYAAHNPQEDFGVISPTAAISSIPYTPKESMKVIRHLYEDLGDKVWGKYGFYDAFSEQENWYPKRYLGIDQGPMVVMIENYRSGLLWKLFMGNKDVQSGLKKLDFQFKP</sequence>
<dbReference type="InterPro" id="IPR019282">
    <property type="entry name" value="Glycoamylase-like_cons_dom"/>
</dbReference>
<evidence type="ECO:0000259" key="2">
    <source>
        <dbReference type="Pfam" id="PF10091"/>
    </source>
</evidence>
<dbReference type="PIRSF" id="PIRSF028431">
    <property type="entry name" value="UCP028431"/>
    <property type="match status" value="1"/>
</dbReference>
<reference evidence="3 4" key="1">
    <citation type="submission" date="2020-09" db="EMBL/GenBank/DDBJ databases">
        <title>Pedobacter sp. SW-16 isolated from soil near Yeocheon.</title>
        <authorList>
            <person name="Im H.S."/>
            <person name="Joung Y."/>
            <person name="Lee S.-S."/>
        </authorList>
    </citation>
    <scope>NUCLEOTIDE SEQUENCE [LARGE SCALE GENOMIC DNA]</scope>
    <source>
        <strain evidence="3 4">SW-16</strain>
    </source>
</reference>
<evidence type="ECO:0000256" key="1">
    <source>
        <dbReference type="SAM" id="SignalP"/>
    </source>
</evidence>
<dbReference type="Pfam" id="PF10091">
    <property type="entry name" value="Glycoamylase"/>
    <property type="match status" value="1"/>
</dbReference>